<evidence type="ECO:0008006" key="4">
    <source>
        <dbReference type="Google" id="ProtNLM"/>
    </source>
</evidence>
<keyword evidence="3" id="KW-1185">Reference proteome</keyword>
<gene>
    <name evidence="2" type="ORF">BW727_100600</name>
</gene>
<organism evidence="2 3">
    <name type="scientific">Jeotgalibaca dankookensis</name>
    <dbReference type="NCBI Taxonomy" id="708126"/>
    <lineage>
        <taxon>Bacteria</taxon>
        <taxon>Bacillati</taxon>
        <taxon>Bacillota</taxon>
        <taxon>Bacilli</taxon>
        <taxon>Lactobacillales</taxon>
        <taxon>Carnobacteriaceae</taxon>
        <taxon>Jeotgalibaca</taxon>
    </lineage>
</organism>
<name>A0A1S6IN70_9LACT</name>
<dbReference type="EMBL" id="CP019728">
    <property type="protein sequence ID" value="AQS52993.1"/>
    <property type="molecule type" value="Genomic_DNA"/>
</dbReference>
<dbReference type="RefSeq" id="WP_062472170.1">
    <property type="nucleotide sequence ID" value="NZ_BBYN01000037.1"/>
</dbReference>
<dbReference type="Gene3D" id="3.30.1490.480">
    <property type="entry name" value="Endolytic murein transglycosylase"/>
    <property type="match status" value="1"/>
</dbReference>
<sequence length="154" mass="17168">MKKEKLRFLALGFFLSAIFLMAFQLLQSSGFNITNLSITENETTTELSIESTSESVASSSASSLSRPEESSKEESVSSDTDSKTDKPILFTIKEGEPSLVIIENLHKADLIDDIDAAQAYLEKENLASRIPFGTYELTKDMTYQEIFTTFITQE</sequence>
<dbReference type="AlphaFoldDB" id="A0A1S6IN70"/>
<reference evidence="2 3" key="1">
    <citation type="journal article" date="2014" name="Int. J. Syst. Evol. Microbiol.">
        <title>Jeotgalibaca dankookensis gen. nov., sp. nov., a member of the family Carnobacteriaceae, isolated from seujeot (Korean traditional food).</title>
        <authorList>
            <person name="Lee D.G."/>
            <person name="Trujillo M.E."/>
            <person name="Kang H."/>
            <person name="Ahn T.Y."/>
        </authorList>
    </citation>
    <scope>NUCLEOTIDE SEQUENCE [LARGE SCALE GENOMIC DNA]</scope>
    <source>
        <strain evidence="2 3">EX-07</strain>
    </source>
</reference>
<evidence type="ECO:0000313" key="3">
    <source>
        <dbReference type="Proteomes" id="UP000188993"/>
    </source>
</evidence>
<feature type="compositionally biased region" description="Basic and acidic residues" evidence="1">
    <location>
        <begin position="66"/>
        <end position="84"/>
    </location>
</feature>
<proteinExistence type="predicted"/>
<accession>A0A1S6IN70</accession>
<dbReference type="OrthoDB" id="2166962at2"/>
<dbReference type="STRING" id="708126.BW727_100600"/>
<protein>
    <recommendedName>
        <fullName evidence="4">YceG-like family protein</fullName>
    </recommendedName>
</protein>
<feature type="region of interest" description="Disordered" evidence="1">
    <location>
        <begin position="47"/>
        <end position="84"/>
    </location>
</feature>
<feature type="compositionally biased region" description="Low complexity" evidence="1">
    <location>
        <begin position="47"/>
        <end position="65"/>
    </location>
</feature>
<evidence type="ECO:0000313" key="2">
    <source>
        <dbReference type="EMBL" id="AQS52993.1"/>
    </source>
</evidence>
<dbReference type="KEGG" id="jda:BW727_100600"/>
<dbReference type="Proteomes" id="UP000188993">
    <property type="component" value="Chromosome"/>
</dbReference>
<evidence type="ECO:0000256" key="1">
    <source>
        <dbReference type="SAM" id="MobiDB-lite"/>
    </source>
</evidence>